<feature type="domain" description="Phosphodiester glycosidase" evidence="1">
    <location>
        <begin position="69"/>
        <end position="275"/>
    </location>
</feature>
<dbReference type="EMBL" id="PQWO01000018">
    <property type="protein sequence ID" value="PZD71359.1"/>
    <property type="molecule type" value="Genomic_DNA"/>
</dbReference>
<name>A0A2W1JBD0_9CYAN</name>
<dbReference type="PANTHER" id="PTHR40446">
    <property type="entry name" value="N-ACETYLGLUCOSAMINE-1-PHOSPHODIESTER ALPHA-N-ACETYLGLUCOSAMINIDASE"/>
    <property type="match status" value="1"/>
</dbReference>
<organism evidence="2 3">
    <name type="scientific">Acaryochloris thomasi RCC1774</name>
    <dbReference type="NCBI Taxonomy" id="1764569"/>
    <lineage>
        <taxon>Bacteria</taxon>
        <taxon>Bacillati</taxon>
        <taxon>Cyanobacteriota</taxon>
        <taxon>Cyanophyceae</taxon>
        <taxon>Acaryochloridales</taxon>
        <taxon>Acaryochloridaceae</taxon>
        <taxon>Acaryochloris</taxon>
        <taxon>Acaryochloris thomasi</taxon>
    </lineage>
</organism>
<dbReference type="InterPro" id="IPR018711">
    <property type="entry name" value="NAGPA"/>
</dbReference>
<dbReference type="AlphaFoldDB" id="A0A2W1JBD0"/>
<comment type="caution">
    <text evidence="2">The sequence shown here is derived from an EMBL/GenBank/DDBJ whole genome shotgun (WGS) entry which is preliminary data.</text>
</comment>
<dbReference type="Pfam" id="PF09992">
    <property type="entry name" value="NAGPA"/>
    <property type="match status" value="1"/>
</dbReference>
<evidence type="ECO:0000259" key="1">
    <source>
        <dbReference type="Pfam" id="PF09992"/>
    </source>
</evidence>
<dbReference type="RefSeq" id="WP_199464479.1">
    <property type="nucleotide sequence ID" value="NZ_CAWNWM010000018.1"/>
</dbReference>
<dbReference type="Proteomes" id="UP000248857">
    <property type="component" value="Unassembled WGS sequence"/>
</dbReference>
<evidence type="ECO:0000313" key="3">
    <source>
        <dbReference type="Proteomes" id="UP000248857"/>
    </source>
</evidence>
<reference evidence="2 3" key="1">
    <citation type="journal article" date="2018" name="Sci. Rep.">
        <title>A novel species of the marine cyanobacterium Acaryochloris with a unique pigment content and lifestyle.</title>
        <authorList>
            <person name="Partensky F."/>
            <person name="Six C."/>
            <person name="Ratin M."/>
            <person name="Garczarek L."/>
            <person name="Vaulot D."/>
            <person name="Probert I."/>
            <person name="Calteau A."/>
            <person name="Gourvil P."/>
            <person name="Marie D."/>
            <person name="Grebert T."/>
            <person name="Bouchier C."/>
            <person name="Le Panse S."/>
            <person name="Gachenot M."/>
            <person name="Rodriguez F."/>
            <person name="Garrido J.L."/>
        </authorList>
    </citation>
    <scope>NUCLEOTIDE SEQUENCE [LARGE SCALE GENOMIC DNA]</scope>
    <source>
        <strain evidence="2 3">RCC1774</strain>
    </source>
</reference>
<sequence length="283" mass="31137">MTACRDAPPHAAPVPKIASTEAQELEYRVYEQPQAIIHTLKVPNNRRYRMNTAASDQLVTVEGFAQKYQAVAVINGGFFDPVNQQTTSYILVNGETVEDPSQNKRLTKNPDLSPYLAKILNRSELRQYQCGDVTRYEITFHDSAVSEGCNLKFALGGGPQLLPQQTLIEEGFLDYADGAVTRDPLGSRQRNARSAVGLTEKGLLWVMVAQKQQSSAATGMSFDELSTFMKQLGATQAINLDGGTSSSLFYQNKVYTGKSDSSGEPILRPVKSVLMLQDNRSSF</sequence>
<protein>
    <recommendedName>
        <fullName evidence="1">Phosphodiester glycosidase domain-containing protein</fullName>
    </recommendedName>
</protein>
<accession>A0A2W1JBD0</accession>
<dbReference type="PANTHER" id="PTHR40446:SF2">
    <property type="entry name" value="N-ACETYLGLUCOSAMINE-1-PHOSPHODIESTER ALPHA-N-ACETYLGLUCOSAMINIDASE"/>
    <property type="match status" value="1"/>
</dbReference>
<keyword evidence="3" id="KW-1185">Reference proteome</keyword>
<evidence type="ECO:0000313" key="2">
    <source>
        <dbReference type="EMBL" id="PZD71359.1"/>
    </source>
</evidence>
<proteinExistence type="predicted"/>
<gene>
    <name evidence="2" type="ORF">C1752_06638</name>
</gene>